<sequence>MWRGEWRKNDSQYWHFVPEQTDSGLTLYLEEGEGYTSVEMIVRKHYGIGASTPMVITYGLPDWMVFPSGHTPPLTIGNSTELVELMASRPWMVEFTLFVTLGAKGVAEYYFNRRSPFYIGSSFFVVDHTQDAFARASYESSAMLLQSMPPSSPYHILTVMIRSIQWSCLSSIPWNSHGTSQTASTFEAVLAFGSGVCPSPYSSDHLRVFPGHRGSLRCVHP</sequence>
<dbReference type="EMBL" id="JAAMPC010000004">
    <property type="protein sequence ID" value="KAG2316777.1"/>
    <property type="molecule type" value="Genomic_DNA"/>
</dbReference>
<keyword evidence="2" id="KW-1185">Reference proteome</keyword>
<evidence type="ECO:0000313" key="2">
    <source>
        <dbReference type="Proteomes" id="UP000886595"/>
    </source>
</evidence>
<dbReference type="Proteomes" id="UP000886595">
    <property type="component" value="Unassembled WGS sequence"/>
</dbReference>
<protein>
    <submittedName>
        <fullName evidence="1">Uncharacterized protein</fullName>
    </submittedName>
</protein>
<dbReference type="AlphaFoldDB" id="A0A8X8B004"/>
<proteinExistence type="predicted"/>
<evidence type="ECO:0000313" key="1">
    <source>
        <dbReference type="EMBL" id="KAG2316777.1"/>
    </source>
</evidence>
<gene>
    <name evidence="1" type="ORF">Bca52824_019899</name>
</gene>
<accession>A0A8X8B004</accession>
<comment type="caution">
    <text evidence="1">The sequence shown here is derived from an EMBL/GenBank/DDBJ whole genome shotgun (WGS) entry which is preliminary data.</text>
</comment>
<reference evidence="1 2" key="1">
    <citation type="submission" date="2020-02" db="EMBL/GenBank/DDBJ databases">
        <authorList>
            <person name="Ma Q."/>
            <person name="Huang Y."/>
            <person name="Song X."/>
            <person name="Pei D."/>
        </authorList>
    </citation>
    <scope>NUCLEOTIDE SEQUENCE [LARGE SCALE GENOMIC DNA]</scope>
    <source>
        <strain evidence="1">Sxm20200214</strain>
        <tissue evidence="1">Leaf</tissue>
    </source>
</reference>
<name>A0A8X8B004_BRACI</name>
<organism evidence="1 2">
    <name type="scientific">Brassica carinata</name>
    <name type="common">Ethiopian mustard</name>
    <name type="synonym">Abyssinian cabbage</name>
    <dbReference type="NCBI Taxonomy" id="52824"/>
    <lineage>
        <taxon>Eukaryota</taxon>
        <taxon>Viridiplantae</taxon>
        <taxon>Streptophyta</taxon>
        <taxon>Embryophyta</taxon>
        <taxon>Tracheophyta</taxon>
        <taxon>Spermatophyta</taxon>
        <taxon>Magnoliopsida</taxon>
        <taxon>eudicotyledons</taxon>
        <taxon>Gunneridae</taxon>
        <taxon>Pentapetalae</taxon>
        <taxon>rosids</taxon>
        <taxon>malvids</taxon>
        <taxon>Brassicales</taxon>
        <taxon>Brassicaceae</taxon>
        <taxon>Brassiceae</taxon>
        <taxon>Brassica</taxon>
    </lineage>
</organism>